<evidence type="ECO:0000313" key="1">
    <source>
        <dbReference type="EMBL" id="ASA24927.1"/>
    </source>
</evidence>
<dbReference type="EMBL" id="CP021780">
    <property type="protein sequence ID" value="ASA24927.1"/>
    <property type="molecule type" value="Genomic_DNA"/>
</dbReference>
<reference evidence="1 2" key="1">
    <citation type="submission" date="2017-06" db="EMBL/GenBank/DDBJ databases">
        <title>Complete genome sequence of Paenibacillus donghaensis KCTC 13049T isolated from East Sea sediment, South Korea.</title>
        <authorList>
            <person name="Jung B.K."/>
            <person name="Hong S.-J."/>
            <person name="Shin J.-H."/>
        </authorList>
    </citation>
    <scope>NUCLEOTIDE SEQUENCE [LARGE SCALE GENOMIC DNA]</scope>
    <source>
        <strain evidence="1 2">KCTC 13049</strain>
    </source>
</reference>
<protein>
    <submittedName>
        <fullName evidence="1">Uncharacterized protein</fullName>
    </submittedName>
</protein>
<dbReference type="RefSeq" id="WP_087918896.1">
    <property type="nucleotide sequence ID" value="NZ_CP021780.1"/>
</dbReference>
<dbReference type="OrthoDB" id="9905600at2"/>
<accession>A0A2Z2KGF7</accession>
<dbReference type="Proteomes" id="UP000249890">
    <property type="component" value="Chromosome"/>
</dbReference>
<proteinExistence type="predicted"/>
<evidence type="ECO:0000313" key="2">
    <source>
        <dbReference type="Proteomes" id="UP000249890"/>
    </source>
</evidence>
<gene>
    <name evidence="1" type="ORF">B9T62_31735</name>
</gene>
<dbReference type="KEGG" id="pdh:B9T62_31735"/>
<sequence>MTTENDMHGEKPYIDINELNSFVSRKTGHDADLIQTVIGYSDEYINNKEEDENGEVQIDNDELIVHILKQQDIALTEKEVEEILEAELEFLEIKGIAVPEE</sequence>
<organism evidence="1 2">
    <name type="scientific">Paenibacillus donghaensis</name>
    <dbReference type="NCBI Taxonomy" id="414771"/>
    <lineage>
        <taxon>Bacteria</taxon>
        <taxon>Bacillati</taxon>
        <taxon>Bacillota</taxon>
        <taxon>Bacilli</taxon>
        <taxon>Bacillales</taxon>
        <taxon>Paenibacillaceae</taxon>
        <taxon>Paenibacillus</taxon>
    </lineage>
</organism>
<dbReference type="AlphaFoldDB" id="A0A2Z2KGF7"/>
<name>A0A2Z2KGF7_9BACL</name>
<keyword evidence="2" id="KW-1185">Reference proteome</keyword>